<evidence type="ECO:0008006" key="4">
    <source>
        <dbReference type="Google" id="ProtNLM"/>
    </source>
</evidence>
<protein>
    <recommendedName>
        <fullName evidence="4">Secreted protein</fullName>
    </recommendedName>
</protein>
<dbReference type="EMBL" id="PKSL01000133">
    <property type="protein sequence ID" value="POW02973.1"/>
    <property type="molecule type" value="Genomic_DNA"/>
</dbReference>
<accession>A0A2S4V0E9</accession>
<sequence>MSFGLYPFVVCLGLLLSWTLAYEDPTKDFLKLLDLPHRTDEPPPNSNDCWQSDRTDAEYHDCITTTTQSEESRGRDWDTSWMINRALATLKWTTKPIIENDPTTATHFPWTLTSDAYLRSSTMKESRFDHHPSINSETRSYIQSGPEMMKMPAYQDNIFPQKETVWYSDSTTPRTSERESIPIDYIDYLDLQTRTSQLPKSLLPMSRIEQKSKFDRLVFDEETFKDPSLPSEHQQRIIRINAAFKNLEVMKILMQRDEHALWRETLNSYHYVSYDGSVDKRSDKRPGQSTLNEAKRAFWNDSCKELWKSRLIGSDVGNGETIIQVKFKSTISYKTDYHDHPSNFFQDSVKTFKKFRELQYREHQQKSKTKIINDHITDHHPVKKSSKIPRKRIHQIIWLYVDYWLTYSQKFNAVEIFAGNKDLINKFKGFFNDLFAYSIRHFNQKLSPSSPKIN</sequence>
<keyword evidence="3" id="KW-1185">Reference proteome</keyword>
<feature type="signal peptide" evidence="1">
    <location>
        <begin position="1"/>
        <end position="21"/>
    </location>
</feature>
<dbReference type="VEuPathDB" id="FungiDB:PSTT_11414"/>
<name>A0A2S4V0E9_9BASI</name>
<dbReference type="VEuPathDB" id="FungiDB:PSHT_04986"/>
<evidence type="ECO:0000256" key="1">
    <source>
        <dbReference type="SAM" id="SignalP"/>
    </source>
</evidence>
<feature type="chain" id="PRO_5015479226" description="Secreted protein" evidence="1">
    <location>
        <begin position="22"/>
        <end position="454"/>
    </location>
</feature>
<keyword evidence="1" id="KW-0732">Signal</keyword>
<dbReference type="AlphaFoldDB" id="A0A2S4V0E9"/>
<gene>
    <name evidence="2" type="ORF">PSTT_11414</name>
</gene>
<dbReference type="VEuPathDB" id="FungiDB:PSHT_04987"/>
<reference evidence="2" key="1">
    <citation type="submission" date="2017-12" db="EMBL/GenBank/DDBJ databases">
        <title>Gene loss provides genomic basis for host adaptation in cereal stripe rust fungi.</title>
        <authorList>
            <person name="Xia C."/>
        </authorList>
    </citation>
    <scope>NUCLEOTIDE SEQUENCE [LARGE SCALE GENOMIC DNA]</scope>
    <source>
        <strain evidence="2">93-210</strain>
    </source>
</reference>
<comment type="caution">
    <text evidence="2">The sequence shown here is derived from an EMBL/GenBank/DDBJ whole genome shotgun (WGS) entry which is preliminary data.</text>
</comment>
<feature type="non-terminal residue" evidence="2">
    <location>
        <position position="454"/>
    </location>
</feature>
<proteinExistence type="predicted"/>
<organism evidence="2 3">
    <name type="scientific">Puccinia striiformis</name>
    <dbReference type="NCBI Taxonomy" id="27350"/>
    <lineage>
        <taxon>Eukaryota</taxon>
        <taxon>Fungi</taxon>
        <taxon>Dikarya</taxon>
        <taxon>Basidiomycota</taxon>
        <taxon>Pucciniomycotina</taxon>
        <taxon>Pucciniomycetes</taxon>
        <taxon>Pucciniales</taxon>
        <taxon>Pucciniaceae</taxon>
        <taxon>Puccinia</taxon>
    </lineage>
</organism>
<dbReference type="Proteomes" id="UP000239156">
    <property type="component" value="Unassembled WGS sequence"/>
</dbReference>
<evidence type="ECO:0000313" key="3">
    <source>
        <dbReference type="Proteomes" id="UP000239156"/>
    </source>
</evidence>
<evidence type="ECO:0000313" key="2">
    <source>
        <dbReference type="EMBL" id="POW02973.1"/>
    </source>
</evidence>